<feature type="transmembrane region" description="Helical" evidence="1">
    <location>
        <begin position="338"/>
        <end position="360"/>
    </location>
</feature>
<dbReference type="Proteomes" id="UP000294575">
    <property type="component" value="Unassembled WGS sequence"/>
</dbReference>
<dbReference type="PANTHER" id="PTHR42941">
    <property type="entry name" value="SLL1037 PROTEIN"/>
    <property type="match status" value="1"/>
</dbReference>
<dbReference type="AlphaFoldDB" id="A0A4R6U0U4"/>
<gene>
    <name evidence="2" type="ORF">DFQ45_10190</name>
</gene>
<keyword evidence="1" id="KW-1133">Transmembrane helix</keyword>
<evidence type="ECO:0000313" key="2">
    <source>
        <dbReference type="EMBL" id="TDQ39958.1"/>
    </source>
</evidence>
<dbReference type="OrthoDB" id="237270at2"/>
<evidence type="ECO:0000313" key="3">
    <source>
        <dbReference type="Proteomes" id="UP000294575"/>
    </source>
</evidence>
<comment type="caution">
    <text evidence="2">The sequence shown here is derived from an EMBL/GenBank/DDBJ whole genome shotgun (WGS) entry which is preliminary data.</text>
</comment>
<dbReference type="InterPro" id="IPR011852">
    <property type="entry name" value="TRAP_TAXI"/>
</dbReference>
<sequence length="447" mass="50398">MSRFFQDLSIMIRANLWLVPVLGALVAALFYFVAPPPPMSATMSTGAAGGGYHAFALRLQEELAREHFELKLVESSGSVQNAERLLDKDSGINLALLQSGQERELDEQQRQSLHSLGAVYQEPLWLFVRRHLQADTLQDLTERRIAIGSPAGGLRLLLEPLLQSIGIDTDSLGGNWQPFTGKKAAEQLLAAELDGAFFMAPAESDLIQQLAAHPEVRLFPIARVNAYEHRLPFVQGIDVSRGLLSLPNDQPAHDMQTLGAQALLVVNNQFHPAIAPLILATAQKVMADGSLLEAPGDWPRADPQAFDMIAEADYFHRKGPPLLQRYLPFRIASLADRYIILVIPLLVVLFPLFKIAGPVYRWRIRARIYRWYKYLRDIDKKFNRNTLPEQLNEEIGRLQALQNELAKVEVPLSYTHELYELHLHVRFVIRRLQELKEGRSDTPEFTG</sequence>
<reference evidence="2 3" key="1">
    <citation type="submission" date="2019-03" db="EMBL/GenBank/DDBJ databases">
        <title>Genomic Encyclopedia of Type Strains, Phase IV (KMG-IV): sequencing the most valuable type-strain genomes for metagenomic binning, comparative biology and taxonomic classification.</title>
        <authorList>
            <person name="Goeker M."/>
        </authorList>
    </citation>
    <scope>NUCLEOTIDE SEQUENCE [LARGE SCALE GENOMIC DNA]</scope>
    <source>
        <strain evidence="2 3">DSM 28679</strain>
    </source>
</reference>
<name>A0A4R6U0U4_9GAMM</name>
<keyword evidence="3" id="KW-1185">Reference proteome</keyword>
<feature type="transmembrane region" description="Helical" evidence="1">
    <location>
        <begin position="12"/>
        <end position="34"/>
    </location>
</feature>
<dbReference type="Gene3D" id="3.40.190.10">
    <property type="entry name" value="Periplasmic binding protein-like II"/>
    <property type="match status" value="2"/>
</dbReference>
<proteinExistence type="predicted"/>
<dbReference type="SUPFAM" id="SSF53850">
    <property type="entry name" value="Periplasmic binding protein-like II"/>
    <property type="match status" value="1"/>
</dbReference>
<dbReference type="RefSeq" id="WP_133539573.1">
    <property type="nucleotide sequence ID" value="NZ_SNYK01000001.1"/>
</dbReference>
<dbReference type="Pfam" id="PF16868">
    <property type="entry name" value="NMT1_3"/>
    <property type="match status" value="1"/>
</dbReference>
<keyword evidence="1" id="KW-0812">Transmembrane</keyword>
<evidence type="ECO:0000256" key="1">
    <source>
        <dbReference type="SAM" id="Phobius"/>
    </source>
</evidence>
<protein>
    <submittedName>
        <fullName evidence="2">TRAP-type uncharacterized transport system substrate-binding protein</fullName>
    </submittedName>
</protein>
<dbReference type="PANTHER" id="PTHR42941:SF1">
    <property type="entry name" value="SLL1037 PROTEIN"/>
    <property type="match status" value="1"/>
</dbReference>
<organism evidence="2 3">
    <name type="scientific">Thiopseudomonas denitrificans</name>
    <dbReference type="NCBI Taxonomy" id="1501432"/>
    <lineage>
        <taxon>Bacteria</taxon>
        <taxon>Pseudomonadati</taxon>
        <taxon>Pseudomonadota</taxon>
        <taxon>Gammaproteobacteria</taxon>
        <taxon>Pseudomonadales</taxon>
        <taxon>Pseudomonadaceae</taxon>
        <taxon>Thiopseudomonas</taxon>
    </lineage>
</organism>
<accession>A0A4R6U0U4</accession>
<dbReference type="EMBL" id="SNYK01000001">
    <property type="protein sequence ID" value="TDQ39958.1"/>
    <property type="molecule type" value="Genomic_DNA"/>
</dbReference>
<keyword evidence="1" id="KW-0472">Membrane</keyword>